<keyword evidence="2" id="KW-0963">Cytoplasm</keyword>
<evidence type="ECO:0000256" key="1">
    <source>
        <dbReference type="ARBA" id="ARBA00022517"/>
    </source>
</evidence>
<keyword evidence="4" id="KW-1185">Reference proteome</keyword>
<dbReference type="KEGG" id="tfr:BR63_04995"/>
<reference evidence="3 4" key="1">
    <citation type="journal article" date="2019" name="Front. Microbiol.">
        <title>Thermoanaerosceptrum fracticalcis gen. nov. sp. nov., a Novel Fumarate-Fermenting Microorganism From a Deep Fractured Carbonate Aquifer of the US Great Basin.</title>
        <authorList>
            <person name="Hamilton-Brehm S.D."/>
            <person name="Stewart L.E."/>
            <person name="Zavarin M."/>
            <person name="Caldwell M."/>
            <person name="Lawson P.A."/>
            <person name="Onstott T.C."/>
            <person name="Grzymski J."/>
            <person name="Neveux I."/>
            <person name="Lollar B.S."/>
            <person name="Russell C.E."/>
            <person name="Moser D.P."/>
        </authorList>
    </citation>
    <scope>NUCLEOTIDE SEQUENCE [LARGE SCALE GENOMIC DNA]</scope>
    <source>
        <strain evidence="3 4">DRI-13</strain>
    </source>
</reference>
<dbReference type="PANTHER" id="PTHR33515:SF1">
    <property type="entry name" value="RIBOSOME-BINDING FACTOR A, CHLOROPLASTIC-RELATED"/>
    <property type="match status" value="1"/>
</dbReference>
<dbReference type="GO" id="GO:0043024">
    <property type="term" value="F:ribosomal small subunit binding"/>
    <property type="evidence" value="ECO:0007669"/>
    <property type="project" value="TreeGrafter"/>
</dbReference>
<gene>
    <name evidence="2 3" type="primary">rbfA</name>
    <name evidence="3" type="ORF">BR63_04995</name>
</gene>
<dbReference type="HAMAP" id="MF_00003">
    <property type="entry name" value="RbfA"/>
    <property type="match status" value="1"/>
</dbReference>
<dbReference type="NCBIfam" id="TIGR00082">
    <property type="entry name" value="rbfA"/>
    <property type="match status" value="1"/>
</dbReference>
<dbReference type="Pfam" id="PF02033">
    <property type="entry name" value="RBFA"/>
    <property type="match status" value="1"/>
</dbReference>
<evidence type="ECO:0000313" key="4">
    <source>
        <dbReference type="Proteomes" id="UP000515847"/>
    </source>
</evidence>
<comment type="similarity">
    <text evidence="2">Belongs to the RbfA family.</text>
</comment>
<dbReference type="RefSeq" id="WP_034419768.1">
    <property type="nucleotide sequence ID" value="NZ_CP045798.1"/>
</dbReference>
<protein>
    <recommendedName>
        <fullName evidence="2">Ribosome-binding factor A</fullName>
    </recommendedName>
</protein>
<comment type="function">
    <text evidence="2">One of several proteins that assist in the late maturation steps of the functional core of the 30S ribosomal subunit. Associates with free 30S ribosomal subunits (but not with 30S subunits that are part of 70S ribosomes or polysomes). Required for efficient processing of 16S rRNA. May interact with the 5'-terminal helix region of 16S rRNA.</text>
</comment>
<dbReference type="InterPro" id="IPR000238">
    <property type="entry name" value="RbfA"/>
</dbReference>
<dbReference type="InterPro" id="IPR020053">
    <property type="entry name" value="Ribosome-bd_factorA_CS"/>
</dbReference>
<dbReference type="OrthoDB" id="307788at2"/>
<dbReference type="GO" id="GO:0005829">
    <property type="term" value="C:cytosol"/>
    <property type="evidence" value="ECO:0007669"/>
    <property type="project" value="TreeGrafter"/>
</dbReference>
<organism evidence="3 4">
    <name type="scientific">Thermanaerosceptrum fracticalcis</name>
    <dbReference type="NCBI Taxonomy" id="1712410"/>
    <lineage>
        <taxon>Bacteria</taxon>
        <taxon>Bacillati</taxon>
        <taxon>Bacillota</taxon>
        <taxon>Clostridia</taxon>
        <taxon>Eubacteriales</taxon>
        <taxon>Peptococcaceae</taxon>
        <taxon>Thermanaerosceptrum</taxon>
    </lineage>
</organism>
<dbReference type="GO" id="GO:0030490">
    <property type="term" value="P:maturation of SSU-rRNA"/>
    <property type="evidence" value="ECO:0007669"/>
    <property type="project" value="UniProtKB-UniRule"/>
</dbReference>
<keyword evidence="1 2" id="KW-0690">Ribosome biogenesis</keyword>
<dbReference type="Proteomes" id="UP000515847">
    <property type="component" value="Chromosome"/>
</dbReference>
<evidence type="ECO:0000256" key="2">
    <source>
        <dbReference type="HAMAP-Rule" id="MF_00003"/>
    </source>
</evidence>
<dbReference type="SUPFAM" id="SSF89919">
    <property type="entry name" value="Ribosome-binding factor A, RbfA"/>
    <property type="match status" value="1"/>
</dbReference>
<dbReference type="PROSITE" id="PS01319">
    <property type="entry name" value="RBFA"/>
    <property type="match status" value="1"/>
</dbReference>
<dbReference type="InterPro" id="IPR023799">
    <property type="entry name" value="RbfA_dom_sf"/>
</dbReference>
<dbReference type="Gene3D" id="3.30.300.20">
    <property type="match status" value="1"/>
</dbReference>
<dbReference type="InterPro" id="IPR015946">
    <property type="entry name" value="KH_dom-like_a/b"/>
</dbReference>
<dbReference type="PANTHER" id="PTHR33515">
    <property type="entry name" value="RIBOSOME-BINDING FACTOR A, CHLOROPLASTIC-RELATED"/>
    <property type="match status" value="1"/>
</dbReference>
<comment type="subcellular location">
    <subcellularLocation>
        <location evidence="2">Cytoplasm</location>
    </subcellularLocation>
</comment>
<comment type="subunit">
    <text evidence="2">Monomer. Binds 30S ribosomal subunits, but not 50S ribosomal subunits or 70S ribosomes.</text>
</comment>
<dbReference type="AlphaFoldDB" id="A0A7G6E0W9"/>
<proteinExistence type="inferred from homology"/>
<evidence type="ECO:0000313" key="3">
    <source>
        <dbReference type="EMBL" id="QNB45723.1"/>
    </source>
</evidence>
<accession>A0A7G6E0W9</accession>
<dbReference type="EMBL" id="CP045798">
    <property type="protein sequence ID" value="QNB45723.1"/>
    <property type="molecule type" value="Genomic_DNA"/>
</dbReference>
<name>A0A7G6E0W9_THEFR</name>
<sequence length="123" mass="13939">MAKHRISRIAEEIKREVAQMIRDEIKDPRITGLISVTQVEVTNDLSIAKIYISLLGDEEKRKSCLQGLEKACGYIRTELAKRLKLRYTPELVFKMDESIEYGAKISKILAEVNKTGGDLNSDV</sequence>